<reference evidence="1 2" key="1">
    <citation type="submission" date="2024-01" db="EMBL/GenBank/DDBJ databases">
        <title>The complete chloroplast genome sequence of Lithospermum erythrorhizon: insights into the phylogenetic relationship among Boraginaceae species and the maternal lineages of purple gromwells.</title>
        <authorList>
            <person name="Okada T."/>
            <person name="Watanabe K."/>
        </authorList>
    </citation>
    <scope>NUCLEOTIDE SEQUENCE [LARGE SCALE GENOMIC DNA]</scope>
</reference>
<organism evidence="1 2">
    <name type="scientific">Lithospermum erythrorhizon</name>
    <name type="common">Purple gromwell</name>
    <name type="synonym">Lithospermum officinale var. erythrorhizon</name>
    <dbReference type="NCBI Taxonomy" id="34254"/>
    <lineage>
        <taxon>Eukaryota</taxon>
        <taxon>Viridiplantae</taxon>
        <taxon>Streptophyta</taxon>
        <taxon>Embryophyta</taxon>
        <taxon>Tracheophyta</taxon>
        <taxon>Spermatophyta</taxon>
        <taxon>Magnoliopsida</taxon>
        <taxon>eudicotyledons</taxon>
        <taxon>Gunneridae</taxon>
        <taxon>Pentapetalae</taxon>
        <taxon>asterids</taxon>
        <taxon>lamiids</taxon>
        <taxon>Boraginales</taxon>
        <taxon>Boraginaceae</taxon>
        <taxon>Boraginoideae</taxon>
        <taxon>Lithospermeae</taxon>
        <taxon>Lithospermum</taxon>
    </lineage>
</organism>
<keyword evidence="2" id="KW-1185">Reference proteome</keyword>
<sequence>MNKSLELGVDWKTLGTNGNTSKELRSVTILRSRIYLPAIYNYGTYISTANSQVGLVHFVYHSSEMRSSRT</sequence>
<comment type="caution">
    <text evidence="1">The sequence shown here is derived from an EMBL/GenBank/DDBJ whole genome shotgun (WGS) entry which is preliminary data.</text>
</comment>
<dbReference type="EMBL" id="BAABME010000814">
    <property type="protein sequence ID" value="GAA0145658.1"/>
    <property type="molecule type" value="Genomic_DNA"/>
</dbReference>
<name>A0AAV3P362_LITER</name>
<accession>A0AAV3P362</accession>
<evidence type="ECO:0000313" key="2">
    <source>
        <dbReference type="Proteomes" id="UP001454036"/>
    </source>
</evidence>
<evidence type="ECO:0000313" key="1">
    <source>
        <dbReference type="EMBL" id="GAA0145658.1"/>
    </source>
</evidence>
<proteinExistence type="predicted"/>
<dbReference type="AlphaFoldDB" id="A0AAV3P362"/>
<dbReference type="Proteomes" id="UP001454036">
    <property type="component" value="Unassembled WGS sequence"/>
</dbReference>
<protein>
    <submittedName>
        <fullName evidence="1">Uncharacterized protein</fullName>
    </submittedName>
</protein>
<gene>
    <name evidence="1" type="ORF">LIER_05805</name>
</gene>